<proteinExistence type="predicted"/>
<dbReference type="OrthoDB" id="10363616at2759"/>
<organism evidence="1 2">
    <name type="scientific">Parasponia andersonii</name>
    <name type="common">Sponia andersonii</name>
    <dbReference type="NCBI Taxonomy" id="3476"/>
    <lineage>
        <taxon>Eukaryota</taxon>
        <taxon>Viridiplantae</taxon>
        <taxon>Streptophyta</taxon>
        <taxon>Embryophyta</taxon>
        <taxon>Tracheophyta</taxon>
        <taxon>Spermatophyta</taxon>
        <taxon>Magnoliopsida</taxon>
        <taxon>eudicotyledons</taxon>
        <taxon>Gunneridae</taxon>
        <taxon>Pentapetalae</taxon>
        <taxon>rosids</taxon>
        <taxon>fabids</taxon>
        <taxon>Rosales</taxon>
        <taxon>Cannabaceae</taxon>
        <taxon>Parasponia</taxon>
    </lineage>
</organism>
<dbReference type="AlphaFoldDB" id="A0A2P5ACD4"/>
<dbReference type="Proteomes" id="UP000237105">
    <property type="component" value="Unassembled WGS sequence"/>
</dbReference>
<protein>
    <submittedName>
        <fullName evidence="1">Uncharacterized protein</fullName>
    </submittedName>
</protein>
<gene>
    <name evidence="1" type="ORF">PanWU01x14_346290</name>
</gene>
<evidence type="ECO:0000313" key="1">
    <source>
        <dbReference type="EMBL" id="PON34213.1"/>
    </source>
</evidence>
<keyword evidence="2" id="KW-1185">Reference proteome</keyword>
<name>A0A2P5ACD4_PARAD</name>
<reference evidence="2" key="1">
    <citation type="submission" date="2016-06" db="EMBL/GenBank/DDBJ databases">
        <title>Parallel loss of symbiosis genes in relatives of nitrogen-fixing non-legume Parasponia.</title>
        <authorList>
            <person name="Van Velzen R."/>
            <person name="Holmer R."/>
            <person name="Bu F."/>
            <person name="Rutten L."/>
            <person name="Van Zeijl A."/>
            <person name="Liu W."/>
            <person name="Santuari L."/>
            <person name="Cao Q."/>
            <person name="Sharma T."/>
            <person name="Shen D."/>
            <person name="Roswanjaya Y."/>
            <person name="Wardhani T."/>
            <person name="Kalhor M.S."/>
            <person name="Jansen J."/>
            <person name="Van den Hoogen J."/>
            <person name="Gungor B."/>
            <person name="Hartog M."/>
            <person name="Hontelez J."/>
            <person name="Verver J."/>
            <person name="Yang W.-C."/>
            <person name="Schijlen E."/>
            <person name="Repin R."/>
            <person name="Schilthuizen M."/>
            <person name="Schranz E."/>
            <person name="Heidstra R."/>
            <person name="Miyata K."/>
            <person name="Fedorova E."/>
            <person name="Kohlen W."/>
            <person name="Bisseling T."/>
            <person name="Smit S."/>
            <person name="Geurts R."/>
        </authorList>
    </citation>
    <scope>NUCLEOTIDE SEQUENCE [LARGE SCALE GENOMIC DNA]</scope>
    <source>
        <strain evidence="2">cv. WU1-14</strain>
    </source>
</reference>
<accession>A0A2P5ACD4</accession>
<sequence length="175" mass="19279">MRMKIRRAAMREYLTAATRMASEINKSCHSTCTLAHVSNPVNPTASMLSGSGLTKRSRHLIPLNIDRPFSFPDSLSGGPSFSSLWLGVGSFFNSLSFLLASATTSDLAVLVDLGKWRRCSVCGSSERKSFVVKVGVLGKWVAVRPNIPFFFSFHLNFLGKNDERENNRGGRSSIF</sequence>
<evidence type="ECO:0000313" key="2">
    <source>
        <dbReference type="Proteomes" id="UP000237105"/>
    </source>
</evidence>
<comment type="caution">
    <text evidence="1">The sequence shown here is derived from an EMBL/GenBank/DDBJ whole genome shotgun (WGS) entry which is preliminary data.</text>
</comment>
<dbReference type="EMBL" id="JXTB01000673">
    <property type="protein sequence ID" value="PON34213.1"/>
    <property type="molecule type" value="Genomic_DNA"/>
</dbReference>